<feature type="transmembrane region" description="Helical" evidence="1">
    <location>
        <begin position="69"/>
        <end position="88"/>
    </location>
</feature>
<accession>A0A8J3II08</accession>
<feature type="transmembrane region" description="Helical" evidence="1">
    <location>
        <begin position="192"/>
        <end position="207"/>
    </location>
</feature>
<proteinExistence type="predicted"/>
<keyword evidence="3" id="KW-1185">Reference proteome</keyword>
<evidence type="ECO:0000313" key="2">
    <source>
        <dbReference type="EMBL" id="GHO94008.1"/>
    </source>
</evidence>
<evidence type="ECO:0000256" key="1">
    <source>
        <dbReference type="SAM" id="Phobius"/>
    </source>
</evidence>
<keyword evidence="1" id="KW-0472">Membrane</keyword>
<keyword evidence="1" id="KW-1133">Transmembrane helix</keyword>
<sequence>MISALIPNILAIILSIVTIFIAGRAFYLYARIRSPRLFILGLAMAVIALTALADLAANTLTSITLHTNWFLYIGQAVSFLFIFLSLLSGNEEYQGKLMRWQIICSLLALILLLTAPFIPDFPNVAVKFVLRSTRAVLCFAIFFSYIAAFMSKQTRFSFLMATSFLLLSFGYLIIVLQYSVTSATLFDNLGDIVRMVGLITLLIAVTLG</sequence>
<gene>
    <name evidence="2" type="ORF">KSF_040560</name>
</gene>
<feature type="transmembrane region" description="Helical" evidence="1">
    <location>
        <begin position="37"/>
        <end position="57"/>
    </location>
</feature>
<feature type="transmembrane region" description="Helical" evidence="1">
    <location>
        <begin position="100"/>
        <end position="118"/>
    </location>
</feature>
<dbReference type="Proteomes" id="UP000597444">
    <property type="component" value="Unassembled WGS sequence"/>
</dbReference>
<evidence type="ECO:0000313" key="3">
    <source>
        <dbReference type="Proteomes" id="UP000597444"/>
    </source>
</evidence>
<dbReference type="AlphaFoldDB" id="A0A8J3II08"/>
<name>A0A8J3II08_9CHLR</name>
<feature type="transmembrane region" description="Helical" evidence="1">
    <location>
        <begin position="6"/>
        <end position="30"/>
    </location>
</feature>
<protein>
    <submittedName>
        <fullName evidence="2">Uncharacterized protein</fullName>
    </submittedName>
</protein>
<keyword evidence="1" id="KW-0812">Transmembrane</keyword>
<feature type="transmembrane region" description="Helical" evidence="1">
    <location>
        <begin position="158"/>
        <end position="180"/>
    </location>
</feature>
<reference evidence="2" key="1">
    <citation type="submission" date="2020-10" db="EMBL/GenBank/DDBJ databases">
        <title>Taxonomic study of unclassified bacteria belonging to the class Ktedonobacteria.</title>
        <authorList>
            <person name="Yabe S."/>
            <person name="Wang C.M."/>
            <person name="Zheng Y."/>
            <person name="Sakai Y."/>
            <person name="Cavaletti L."/>
            <person name="Monciardini P."/>
            <person name="Donadio S."/>
        </authorList>
    </citation>
    <scope>NUCLEOTIDE SEQUENCE</scope>
    <source>
        <strain evidence="2">ID150040</strain>
    </source>
</reference>
<feature type="transmembrane region" description="Helical" evidence="1">
    <location>
        <begin position="124"/>
        <end position="146"/>
    </location>
</feature>
<comment type="caution">
    <text evidence="2">The sequence shown here is derived from an EMBL/GenBank/DDBJ whole genome shotgun (WGS) entry which is preliminary data.</text>
</comment>
<dbReference type="EMBL" id="BNJK01000001">
    <property type="protein sequence ID" value="GHO94008.1"/>
    <property type="molecule type" value="Genomic_DNA"/>
</dbReference>
<dbReference type="RefSeq" id="WP_220204770.1">
    <property type="nucleotide sequence ID" value="NZ_BNJK01000001.1"/>
</dbReference>
<organism evidence="2 3">
    <name type="scientific">Reticulibacter mediterranei</name>
    <dbReference type="NCBI Taxonomy" id="2778369"/>
    <lineage>
        <taxon>Bacteria</taxon>
        <taxon>Bacillati</taxon>
        <taxon>Chloroflexota</taxon>
        <taxon>Ktedonobacteria</taxon>
        <taxon>Ktedonobacterales</taxon>
        <taxon>Reticulibacteraceae</taxon>
        <taxon>Reticulibacter</taxon>
    </lineage>
</organism>